<keyword evidence="2" id="KW-1185">Reference proteome</keyword>
<comment type="caution">
    <text evidence="1">The sequence shown here is derived from an EMBL/GenBank/DDBJ whole genome shotgun (WGS) entry which is preliminary data.</text>
</comment>
<dbReference type="Proteomes" id="UP000789375">
    <property type="component" value="Unassembled WGS sequence"/>
</dbReference>
<organism evidence="1 2">
    <name type="scientific">Funneliformis mosseae</name>
    <name type="common">Endomycorrhizal fungus</name>
    <name type="synonym">Glomus mosseae</name>
    <dbReference type="NCBI Taxonomy" id="27381"/>
    <lineage>
        <taxon>Eukaryota</taxon>
        <taxon>Fungi</taxon>
        <taxon>Fungi incertae sedis</taxon>
        <taxon>Mucoromycota</taxon>
        <taxon>Glomeromycotina</taxon>
        <taxon>Glomeromycetes</taxon>
        <taxon>Glomerales</taxon>
        <taxon>Glomeraceae</taxon>
        <taxon>Funneliformis</taxon>
    </lineage>
</organism>
<dbReference type="AlphaFoldDB" id="A0A9N9BVI4"/>
<evidence type="ECO:0000313" key="1">
    <source>
        <dbReference type="EMBL" id="CAG8582555.1"/>
    </source>
</evidence>
<gene>
    <name evidence="1" type="ORF">FMOSSE_LOCUS8021</name>
</gene>
<reference evidence="1" key="1">
    <citation type="submission" date="2021-06" db="EMBL/GenBank/DDBJ databases">
        <authorList>
            <person name="Kallberg Y."/>
            <person name="Tangrot J."/>
            <person name="Rosling A."/>
        </authorList>
    </citation>
    <scope>NUCLEOTIDE SEQUENCE</scope>
    <source>
        <strain evidence="1">87-6 pot B 2015</strain>
    </source>
</reference>
<sequence length="203" mass="23745">MPNTPNFYTNYIQKSQPPFTLYCSIRGAKQAECVDKLEEHYTKCKVINIFQSKGNYLKLNDVTTVYFHAYFRALVYNGILKNALDREMGDVLHLIEMNSRVIIVRLREPYQLVKNDILSSRIISITFEYEKGSIDLEPDKSTMERSTLKVKGWLKEQMIYCNNDNEEISDDTTEVDTQESSDDEEYMMIIESDGERKVELTFL</sequence>
<dbReference type="EMBL" id="CAJVPP010002001">
    <property type="protein sequence ID" value="CAG8582555.1"/>
    <property type="molecule type" value="Genomic_DNA"/>
</dbReference>
<protein>
    <submittedName>
        <fullName evidence="1">4059_t:CDS:1</fullName>
    </submittedName>
</protein>
<evidence type="ECO:0000313" key="2">
    <source>
        <dbReference type="Proteomes" id="UP000789375"/>
    </source>
</evidence>
<proteinExistence type="predicted"/>
<name>A0A9N9BVI4_FUNMO</name>
<accession>A0A9N9BVI4</accession>